<dbReference type="PANTHER" id="PTHR36486">
    <property type="entry name" value="OS01G0977800 PROTEIN"/>
    <property type="match status" value="1"/>
</dbReference>
<keyword evidence="5" id="KW-0479">Metal-binding</keyword>
<dbReference type="SUPFAM" id="SSF47895">
    <property type="entry name" value="Transducin (alpha subunit), insertion domain"/>
    <property type="match status" value="1"/>
</dbReference>
<name>A0A7C9AG91_OPUST</name>
<dbReference type="GO" id="GO:0005525">
    <property type="term" value="F:GTP binding"/>
    <property type="evidence" value="ECO:0007669"/>
    <property type="project" value="UniProtKB-KW"/>
</dbReference>
<reference evidence="7" key="1">
    <citation type="journal article" date="2013" name="J. Plant Res.">
        <title>Effect of fungi and light on seed germination of three Opuntia species from semiarid lands of central Mexico.</title>
        <authorList>
            <person name="Delgado-Sanchez P."/>
            <person name="Jimenez-Bremont J.F."/>
            <person name="Guerrero-Gonzalez Mde L."/>
            <person name="Flores J."/>
        </authorList>
    </citation>
    <scope>NUCLEOTIDE SEQUENCE</scope>
    <source>
        <tissue evidence="7">Cladode</tissue>
    </source>
</reference>
<reference evidence="7" key="2">
    <citation type="submission" date="2020-07" db="EMBL/GenBank/DDBJ databases">
        <authorList>
            <person name="Vera ALvarez R."/>
            <person name="Arias-Moreno D.M."/>
            <person name="Jimenez-Jacinto V."/>
            <person name="Jimenez-Bremont J.F."/>
            <person name="Swaminathan K."/>
            <person name="Moose S.P."/>
            <person name="Guerrero-Gonzalez M.L."/>
            <person name="Marino-Ramirez L."/>
            <person name="Landsman D."/>
            <person name="Rodriguez-Kessler M."/>
            <person name="Delgado-Sanchez P."/>
        </authorList>
    </citation>
    <scope>NUCLEOTIDE SEQUENCE</scope>
    <source>
        <tissue evidence="7">Cladode</tissue>
    </source>
</reference>
<sequence length="735" mass="81490">MARLLKKIMPASKSMSGKEFDDFNPEFSIALEYTGSPVNHTLPRVFPVDIDQIPTAKAAASPAFVNNLSLTVVQPIGSKPIRPTKEVRLASWVGDLQNQTTPLNQSLSGDHCGGGGLNKSVRKRDGGFFSGNLDEGLPQRSCGNESSGSLGFSDSRDHSHELSESSDMVETPRDCKGIEGSRNCMNPGSSNFDVLVPQAFAVEIACEEGDESDGEALVCRRRKRCAVTFCECESGEVVSQGESEDDSEPIEQVIRPVAQRPEKRGQCYYCHKGNRLTDKEACIVCNAKYCRRCIIRVMGSMPEGRKCLSCIGFPVNESKRHVLGKSSQMLRSLLHASLVKQIMDSEVQSSECIYVNGSPLSADELLILQNCASPPRNLKPGKYWYDKVAGFWGKEGHKPCQIITPNLVIGGERIKPDASNGNTNLFINNREITKAERWMLKSAGVQCAGSVNFWVDPDGTYFEEGMDPSKGNIWSRKRTKLLCNLLSLPTPASLNLQGKSDGTVDGALQVSKILLVGNDQSGTSTIYKQARVLYEVHFSDEERENMKFMIQSSLYGYLGRLLEGREQFEEESLTVRRRQSSDQPGPSAMSNVIQDKTEYTIGRRLKAFSDWLIKIMVSGNLDVIVPAATREYAPLVEELWKDAAIQATYSRNEELELPRVASYFLDRAVEIAKVDYEPSDTDILYAEGITTSDGLASMEFSFRQANQDVFRNQEEQPDPVLQLVFCFVCSIFYGV</sequence>
<dbReference type="Gene3D" id="3.40.50.300">
    <property type="entry name" value="P-loop containing nucleotide triphosphate hydrolases"/>
    <property type="match status" value="1"/>
</dbReference>
<feature type="compositionally biased region" description="Polar residues" evidence="6">
    <location>
        <begin position="141"/>
        <end position="152"/>
    </location>
</feature>
<dbReference type="Gene3D" id="1.10.400.10">
    <property type="entry name" value="GI Alpha 1, domain 2-like"/>
    <property type="match status" value="1"/>
</dbReference>
<accession>A0A7C9AG91</accession>
<feature type="region of interest" description="Disordered" evidence="6">
    <location>
        <begin position="129"/>
        <end position="173"/>
    </location>
</feature>
<dbReference type="InterPro" id="IPR027417">
    <property type="entry name" value="P-loop_NTPase"/>
</dbReference>
<dbReference type="GO" id="GO:0046872">
    <property type="term" value="F:metal ion binding"/>
    <property type="evidence" value="ECO:0007669"/>
    <property type="project" value="UniProtKB-KW"/>
</dbReference>
<dbReference type="PANTHER" id="PTHR36486:SF4">
    <property type="entry name" value="PH DOMAIN-CONTAINING PROTEIN"/>
    <property type="match status" value="1"/>
</dbReference>
<feature type="compositionally biased region" description="Basic and acidic residues" evidence="6">
    <location>
        <begin position="154"/>
        <end position="163"/>
    </location>
</feature>
<dbReference type="PROSITE" id="PS51882">
    <property type="entry name" value="G_ALPHA"/>
    <property type="match status" value="1"/>
</dbReference>
<evidence type="ECO:0000256" key="6">
    <source>
        <dbReference type="SAM" id="MobiDB-lite"/>
    </source>
</evidence>
<dbReference type="AlphaFoldDB" id="A0A7C9AG91"/>
<dbReference type="SMART" id="SM00275">
    <property type="entry name" value="G_alpha"/>
    <property type="match status" value="1"/>
</dbReference>
<keyword evidence="2 4" id="KW-0342">GTP-binding</keyword>
<keyword evidence="5" id="KW-0460">Magnesium</keyword>
<dbReference type="Pfam" id="PF00503">
    <property type="entry name" value="G-alpha"/>
    <property type="match status" value="1"/>
</dbReference>
<protein>
    <submittedName>
        <fullName evidence="7">Uncharacterized protein</fullName>
    </submittedName>
</protein>
<organism evidence="7">
    <name type="scientific">Opuntia streptacantha</name>
    <name type="common">Prickly pear cactus</name>
    <name type="synonym">Opuntia cardona</name>
    <dbReference type="NCBI Taxonomy" id="393608"/>
    <lineage>
        <taxon>Eukaryota</taxon>
        <taxon>Viridiplantae</taxon>
        <taxon>Streptophyta</taxon>
        <taxon>Embryophyta</taxon>
        <taxon>Tracheophyta</taxon>
        <taxon>Spermatophyta</taxon>
        <taxon>Magnoliopsida</taxon>
        <taxon>eudicotyledons</taxon>
        <taxon>Gunneridae</taxon>
        <taxon>Pentapetalae</taxon>
        <taxon>Caryophyllales</taxon>
        <taxon>Cactineae</taxon>
        <taxon>Cactaceae</taxon>
        <taxon>Opuntioideae</taxon>
        <taxon>Opuntia</taxon>
    </lineage>
</organism>
<feature type="binding site" evidence="4">
    <location>
        <begin position="684"/>
        <end position="690"/>
    </location>
    <ligand>
        <name>GTP</name>
        <dbReference type="ChEBI" id="CHEBI:37565"/>
    </ligand>
</feature>
<feature type="binding site" evidence="5">
    <location>
        <position position="524"/>
    </location>
    <ligand>
        <name>Mg(2+)</name>
        <dbReference type="ChEBI" id="CHEBI:18420"/>
    </ligand>
</feature>
<keyword evidence="1 4" id="KW-0547">Nucleotide-binding</keyword>
<dbReference type="FunFam" id="1.10.400.10:FF:000013">
    <property type="entry name" value="Extra-large guanine nucleotide-binding protein 2"/>
    <property type="match status" value="1"/>
</dbReference>
<evidence type="ECO:0000256" key="1">
    <source>
        <dbReference type="ARBA" id="ARBA00022741"/>
    </source>
</evidence>
<keyword evidence="3" id="KW-0807">Transducer</keyword>
<dbReference type="InterPro" id="IPR011025">
    <property type="entry name" value="GproteinA_insert"/>
</dbReference>
<dbReference type="GO" id="GO:0007186">
    <property type="term" value="P:G protein-coupled receptor signaling pathway"/>
    <property type="evidence" value="ECO:0007669"/>
    <property type="project" value="InterPro"/>
</dbReference>
<proteinExistence type="predicted"/>
<dbReference type="EMBL" id="GISG01229893">
    <property type="protein sequence ID" value="MBA4665931.1"/>
    <property type="molecule type" value="Transcribed_RNA"/>
</dbReference>
<evidence type="ECO:0000256" key="4">
    <source>
        <dbReference type="PIRSR" id="PIRSR601019-1"/>
    </source>
</evidence>
<dbReference type="GO" id="GO:0031683">
    <property type="term" value="F:G-protein beta/gamma-subunit complex binding"/>
    <property type="evidence" value="ECO:0007669"/>
    <property type="project" value="InterPro"/>
</dbReference>
<feature type="binding site" evidence="5">
    <location>
        <position position="690"/>
    </location>
    <ligand>
        <name>Mg(2+)</name>
        <dbReference type="ChEBI" id="CHEBI:18420"/>
    </ligand>
</feature>
<dbReference type="InterPro" id="IPR053057">
    <property type="entry name" value="XLG_GTP-binding"/>
</dbReference>
<evidence type="ECO:0000256" key="2">
    <source>
        <dbReference type="ARBA" id="ARBA00023134"/>
    </source>
</evidence>
<dbReference type="GO" id="GO:0003924">
    <property type="term" value="F:GTPase activity"/>
    <property type="evidence" value="ECO:0007669"/>
    <property type="project" value="InterPro"/>
</dbReference>
<evidence type="ECO:0000256" key="3">
    <source>
        <dbReference type="ARBA" id="ARBA00023224"/>
    </source>
</evidence>
<dbReference type="InterPro" id="IPR001019">
    <property type="entry name" value="Gprotein_alpha_su"/>
</dbReference>
<evidence type="ECO:0000313" key="7">
    <source>
        <dbReference type="EMBL" id="MBA4665931.1"/>
    </source>
</evidence>
<evidence type="ECO:0000256" key="5">
    <source>
        <dbReference type="PIRSR" id="PIRSR601019-2"/>
    </source>
</evidence>